<proteinExistence type="predicted"/>
<organism evidence="8 9">
    <name type="scientific">Entomortierella parvispora</name>
    <dbReference type="NCBI Taxonomy" id="205924"/>
    <lineage>
        <taxon>Eukaryota</taxon>
        <taxon>Fungi</taxon>
        <taxon>Fungi incertae sedis</taxon>
        <taxon>Mucoromycota</taxon>
        <taxon>Mortierellomycotina</taxon>
        <taxon>Mortierellomycetes</taxon>
        <taxon>Mortierellales</taxon>
        <taxon>Mortierellaceae</taxon>
        <taxon>Entomortierella</taxon>
    </lineage>
</organism>
<feature type="region of interest" description="Disordered" evidence="5">
    <location>
        <begin position="464"/>
        <end position="486"/>
    </location>
</feature>
<comment type="subcellular location">
    <subcellularLocation>
        <location evidence="1">Nucleus</location>
    </subcellularLocation>
</comment>
<dbReference type="InterPro" id="IPR000504">
    <property type="entry name" value="RRM_dom"/>
</dbReference>
<gene>
    <name evidence="8" type="ORF">EMPS_10819</name>
</gene>
<dbReference type="OrthoDB" id="4822at2759"/>
<evidence type="ECO:0000256" key="5">
    <source>
        <dbReference type="SAM" id="MobiDB-lite"/>
    </source>
</evidence>
<evidence type="ECO:0000256" key="1">
    <source>
        <dbReference type="ARBA" id="ARBA00004123"/>
    </source>
</evidence>
<protein>
    <submittedName>
        <fullName evidence="8">RNA-binding protein 5/10</fullName>
    </submittedName>
</protein>
<evidence type="ECO:0000259" key="6">
    <source>
        <dbReference type="PROSITE" id="PS50102"/>
    </source>
</evidence>
<feature type="compositionally biased region" description="Gly residues" evidence="5">
    <location>
        <begin position="765"/>
        <end position="775"/>
    </location>
</feature>
<feature type="region of interest" description="Disordered" evidence="5">
    <location>
        <begin position="614"/>
        <end position="634"/>
    </location>
</feature>
<dbReference type="InterPro" id="IPR000467">
    <property type="entry name" value="G_patch_dom"/>
</dbReference>
<dbReference type="SMART" id="SM00443">
    <property type="entry name" value="G_patch"/>
    <property type="match status" value="1"/>
</dbReference>
<dbReference type="PROSITE" id="PS50174">
    <property type="entry name" value="G_PATCH"/>
    <property type="match status" value="1"/>
</dbReference>
<dbReference type="GO" id="GO:0003723">
    <property type="term" value="F:RNA binding"/>
    <property type="evidence" value="ECO:0007669"/>
    <property type="project" value="UniProtKB-UniRule"/>
</dbReference>
<dbReference type="Gene3D" id="3.30.70.330">
    <property type="match status" value="2"/>
</dbReference>
<dbReference type="GO" id="GO:0005634">
    <property type="term" value="C:nucleus"/>
    <property type="evidence" value="ECO:0007669"/>
    <property type="project" value="UniProtKB-SubCell"/>
</dbReference>
<dbReference type="Pfam" id="PF01585">
    <property type="entry name" value="G-patch"/>
    <property type="match status" value="1"/>
</dbReference>
<dbReference type="Pfam" id="PF00076">
    <property type="entry name" value="RRM_1"/>
    <property type="match status" value="2"/>
</dbReference>
<feature type="region of interest" description="Disordered" evidence="5">
    <location>
        <begin position="754"/>
        <end position="794"/>
    </location>
</feature>
<evidence type="ECO:0000256" key="2">
    <source>
        <dbReference type="ARBA" id="ARBA00022884"/>
    </source>
</evidence>
<feature type="compositionally biased region" description="Polar residues" evidence="5">
    <location>
        <begin position="212"/>
        <end position="222"/>
    </location>
</feature>
<reference evidence="8" key="1">
    <citation type="submission" date="2021-11" db="EMBL/GenBank/DDBJ databases">
        <authorList>
            <person name="Herlambang A."/>
            <person name="Guo Y."/>
            <person name="Takashima Y."/>
            <person name="Nishizawa T."/>
        </authorList>
    </citation>
    <scope>NUCLEOTIDE SEQUENCE</scope>
    <source>
        <strain evidence="8">E1425</strain>
    </source>
</reference>
<dbReference type="InterPro" id="IPR035979">
    <property type="entry name" value="RBD_domain_sf"/>
</dbReference>
<feature type="region of interest" description="Disordered" evidence="5">
    <location>
        <begin position="190"/>
        <end position="249"/>
    </location>
</feature>
<feature type="region of interest" description="Disordered" evidence="5">
    <location>
        <begin position="1"/>
        <end position="76"/>
    </location>
</feature>
<feature type="compositionally biased region" description="Basic and acidic residues" evidence="5">
    <location>
        <begin position="782"/>
        <end position="794"/>
    </location>
</feature>
<dbReference type="PANTHER" id="PTHR13948:SF3">
    <property type="entry name" value="FI21118P1"/>
    <property type="match status" value="1"/>
</dbReference>
<dbReference type="GO" id="GO:0000398">
    <property type="term" value="P:mRNA splicing, via spliceosome"/>
    <property type="evidence" value="ECO:0007669"/>
    <property type="project" value="TreeGrafter"/>
</dbReference>
<keyword evidence="3" id="KW-0539">Nucleus</keyword>
<evidence type="ECO:0000256" key="3">
    <source>
        <dbReference type="ARBA" id="ARBA00023242"/>
    </source>
</evidence>
<name>A0A9P3M1W9_9FUNG</name>
<feature type="domain" description="G-patch" evidence="7">
    <location>
        <begin position="708"/>
        <end position="754"/>
    </location>
</feature>
<feature type="compositionally biased region" description="Low complexity" evidence="5">
    <location>
        <begin position="754"/>
        <end position="764"/>
    </location>
</feature>
<dbReference type="Proteomes" id="UP000827284">
    <property type="component" value="Unassembled WGS sequence"/>
</dbReference>
<comment type="caution">
    <text evidence="8">The sequence shown here is derived from an EMBL/GenBank/DDBJ whole genome shotgun (WGS) entry which is preliminary data.</text>
</comment>
<evidence type="ECO:0000256" key="4">
    <source>
        <dbReference type="PROSITE-ProRule" id="PRU00176"/>
    </source>
</evidence>
<dbReference type="SMART" id="SM00360">
    <property type="entry name" value="RRM"/>
    <property type="match status" value="2"/>
</dbReference>
<dbReference type="SUPFAM" id="SSF54928">
    <property type="entry name" value="RNA-binding domain, RBD"/>
    <property type="match status" value="1"/>
</dbReference>
<dbReference type="InterPro" id="IPR012677">
    <property type="entry name" value="Nucleotide-bd_a/b_plait_sf"/>
</dbReference>
<evidence type="ECO:0000313" key="8">
    <source>
        <dbReference type="EMBL" id="GJJ78460.1"/>
    </source>
</evidence>
<evidence type="ECO:0000259" key="7">
    <source>
        <dbReference type="PROSITE" id="PS50174"/>
    </source>
</evidence>
<feature type="compositionally biased region" description="Low complexity" evidence="5">
    <location>
        <begin position="223"/>
        <end position="235"/>
    </location>
</feature>
<dbReference type="AlphaFoldDB" id="A0A9P3M1W9"/>
<accession>A0A9P3M1W9</accession>
<evidence type="ECO:0000313" key="9">
    <source>
        <dbReference type="Proteomes" id="UP000827284"/>
    </source>
</evidence>
<feature type="domain" description="RRM" evidence="6">
    <location>
        <begin position="89"/>
        <end position="169"/>
    </location>
</feature>
<keyword evidence="9" id="KW-1185">Reference proteome</keyword>
<dbReference type="PANTHER" id="PTHR13948">
    <property type="entry name" value="RNA-BINDING PROTEIN"/>
    <property type="match status" value="1"/>
</dbReference>
<keyword evidence="2 4" id="KW-0694">RNA-binding</keyword>
<feature type="domain" description="RRM" evidence="6">
    <location>
        <begin position="257"/>
        <end position="337"/>
    </location>
</feature>
<dbReference type="PROSITE" id="PS50102">
    <property type="entry name" value="RRM"/>
    <property type="match status" value="2"/>
</dbReference>
<reference evidence="8" key="2">
    <citation type="journal article" date="2022" name="Microbiol. Resour. Announc.">
        <title>Whole-Genome Sequence of Entomortierella parvispora E1425, a Mucoromycotan Fungus Associated with Burkholderiaceae-Related Endosymbiotic Bacteria.</title>
        <authorList>
            <person name="Herlambang A."/>
            <person name="Guo Y."/>
            <person name="Takashima Y."/>
            <person name="Narisawa K."/>
            <person name="Ohta H."/>
            <person name="Nishizawa T."/>
        </authorList>
    </citation>
    <scope>NUCLEOTIDE SEQUENCE</scope>
    <source>
        <strain evidence="8">E1425</strain>
    </source>
</reference>
<dbReference type="EMBL" id="BQFW01000015">
    <property type="protein sequence ID" value="GJJ78460.1"/>
    <property type="molecule type" value="Genomic_DNA"/>
</dbReference>
<sequence length="794" mass="86382">MSRDRSPSSGSSSSRRRRDSPDYTTGSNTRSRESRSPSPIRDSHNRHHREYHDRDTAPPRAFGGENNNRSNHHWRKNHENDTMDVEPQLEIILQGLPLDCLEDDIRRTIADYDVGVETVRIARDRRTGEPRGFGFLRFSSLQHSQDFMKEWGPSIRFGQSRARIAYSNNPGNLRETHHPRCFECGMTGDNHHKSCPRSSPSKQGGHHDTGYRMTQHSPNNIRQQGRAPSQQQQGGFSYKQTPSHNVGMQDIGQVPNAILIATDLPIMVNEMGLWDAFKTLGPLRRIMMAKDRLSRIAWGFCFAEYENPESATAALKKAHETEFAIQTQPIDVHFAHLGSFIPAYAPTKWTIDFANESQLAIYWDEQAFLSVYVDPSAKQLAPAVKMAPKAPVDELDAFYAALGDVSKAGPAQGDRASIFSIPNSSEPTTAPVVIQELPSLPTAPKLDDVQLAGIAAARAAEQLAKSEDRKRKAAPPSIGIGGGGKKVSNNLQKWSTKQVELHSDGTGVAAASVSATATVTPGTAGFTGFVPSSTRKLEQPTGFVPVSAPNEQETVQESNDSTYDPDELLDLKLLACLLCKRKFNSVAELRKHQSLSDLHKKNLLDTQAIQTALKKSRGTKEGHTSAGSPSKAAATAVPVTAAAVEEEPKYRDRAAERRQIFGQPDYPLPPTPGTMGHHNNNHGRGRGSGVNFEDVAVPEQPTKDGIKEDNIGNRLLKSMGWKEGQGLGKDGEGIKDPIQASGYSRGVGIGAGVVGPNPGGASNNAGGGRKGGGGYQALSAKEVARRRYEQSGQQ</sequence>